<dbReference type="Proteomes" id="UP001054837">
    <property type="component" value="Unassembled WGS sequence"/>
</dbReference>
<sequence>MHLSYLQATPYQSEHSLIPSNQSIHFCHSRSTRRDLILGRPNEKNRAPTNNNNRMAGSELGLLWGEEESPFERENWIPCWSLGIKDERKRNNKPKHII</sequence>
<dbReference type="EMBL" id="BPLQ01001822">
    <property type="protein sequence ID" value="GIX85729.1"/>
    <property type="molecule type" value="Genomic_DNA"/>
</dbReference>
<evidence type="ECO:0000313" key="1">
    <source>
        <dbReference type="EMBL" id="GIX85729.1"/>
    </source>
</evidence>
<evidence type="ECO:0000313" key="2">
    <source>
        <dbReference type="Proteomes" id="UP001054837"/>
    </source>
</evidence>
<proteinExistence type="predicted"/>
<keyword evidence="2" id="KW-1185">Reference proteome</keyword>
<dbReference type="AlphaFoldDB" id="A0AAV4NMZ1"/>
<protein>
    <recommendedName>
        <fullName evidence="3">Ycf15</fullName>
    </recommendedName>
</protein>
<comment type="caution">
    <text evidence="1">The sequence shown here is derived from an EMBL/GenBank/DDBJ whole genome shotgun (WGS) entry which is preliminary data.</text>
</comment>
<evidence type="ECO:0008006" key="3">
    <source>
        <dbReference type="Google" id="ProtNLM"/>
    </source>
</evidence>
<reference evidence="1 2" key="1">
    <citation type="submission" date="2021-06" db="EMBL/GenBank/DDBJ databases">
        <title>Caerostris darwini draft genome.</title>
        <authorList>
            <person name="Kono N."/>
            <person name="Arakawa K."/>
        </authorList>
    </citation>
    <scope>NUCLEOTIDE SEQUENCE [LARGE SCALE GENOMIC DNA]</scope>
</reference>
<gene>
    <name evidence="1" type="ORF">CDAR_241801</name>
</gene>
<accession>A0AAV4NMZ1</accession>
<organism evidence="1 2">
    <name type="scientific">Caerostris darwini</name>
    <dbReference type="NCBI Taxonomy" id="1538125"/>
    <lineage>
        <taxon>Eukaryota</taxon>
        <taxon>Metazoa</taxon>
        <taxon>Ecdysozoa</taxon>
        <taxon>Arthropoda</taxon>
        <taxon>Chelicerata</taxon>
        <taxon>Arachnida</taxon>
        <taxon>Araneae</taxon>
        <taxon>Araneomorphae</taxon>
        <taxon>Entelegynae</taxon>
        <taxon>Araneoidea</taxon>
        <taxon>Araneidae</taxon>
        <taxon>Caerostris</taxon>
    </lineage>
</organism>
<name>A0AAV4NMZ1_9ARAC</name>